<dbReference type="AlphaFoldDB" id="A5KR59"/>
<name>A5KR59_9FIRM</name>
<dbReference type="HOGENOM" id="CLU_3375745_0_0_9"/>
<dbReference type="PaxDb" id="411460-RUMTOR_02751"/>
<organism evidence="1 2">
    <name type="scientific">[Ruminococcus] torques ATCC 27756</name>
    <dbReference type="NCBI Taxonomy" id="411460"/>
    <lineage>
        <taxon>Bacteria</taxon>
        <taxon>Bacillati</taxon>
        <taxon>Bacillota</taxon>
        <taxon>Clostridia</taxon>
        <taxon>Lachnospirales</taxon>
        <taxon>Lachnospiraceae</taxon>
        <taxon>Mediterraneibacter</taxon>
    </lineage>
</organism>
<reference evidence="1 2" key="1">
    <citation type="submission" date="2007-03" db="EMBL/GenBank/DDBJ databases">
        <authorList>
            <person name="Fulton L."/>
            <person name="Clifton S."/>
            <person name="Fulton B."/>
            <person name="Xu J."/>
            <person name="Minx P."/>
            <person name="Pepin K.H."/>
            <person name="Johnson M."/>
            <person name="Thiruvilangam P."/>
            <person name="Bhonagiri V."/>
            <person name="Nash W.E."/>
            <person name="Mardis E.R."/>
            <person name="Wilson R.K."/>
        </authorList>
    </citation>
    <scope>NUCLEOTIDE SEQUENCE [LARGE SCALE GENOMIC DNA]</scope>
    <source>
        <strain evidence="1 2">ATCC 27756</strain>
    </source>
</reference>
<dbReference type="EMBL" id="AAVP02000024">
    <property type="protein sequence ID" value="EDK23074.1"/>
    <property type="molecule type" value="Genomic_DNA"/>
</dbReference>
<sequence length="34" mass="3701">MPNSSASPHKTCIKQFRLFKKSATTSSVVTTAFV</sequence>
<protein>
    <submittedName>
        <fullName evidence="1">Uncharacterized protein</fullName>
    </submittedName>
</protein>
<accession>A5KR59</accession>
<gene>
    <name evidence="1" type="ORF">RUMTOR_02751</name>
</gene>
<evidence type="ECO:0000313" key="2">
    <source>
        <dbReference type="Proteomes" id="UP000003577"/>
    </source>
</evidence>
<dbReference type="Proteomes" id="UP000003577">
    <property type="component" value="Unassembled WGS sequence"/>
</dbReference>
<evidence type="ECO:0000313" key="1">
    <source>
        <dbReference type="EMBL" id="EDK23074.1"/>
    </source>
</evidence>
<proteinExistence type="predicted"/>
<comment type="caution">
    <text evidence="1">The sequence shown here is derived from an EMBL/GenBank/DDBJ whole genome shotgun (WGS) entry which is preliminary data.</text>
</comment>
<reference evidence="1 2" key="2">
    <citation type="submission" date="2007-04" db="EMBL/GenBank/DDBJ databases">
        <title>Draft genome sequence of Ruminococcus torques (ATCC 27756).</title>
        <authorList>
            <person name="Sudarsanam P."/>
            <person name="Ley R."/>
            <person name="Guruge J."/>
            <person name="Turnbaugh P.J."/>
            <person name="Mahowald M."/>
            <person name="Liep D."/>
            <person name="Gordon J."/>
        </authorList>
    </citation>
    <scope>NUCLEOTIDE SEQUENCE [LARGE SCALE GENOMIC DNA]</scope>
    <source>
        <strain evidence="1 2">ATCC 27756</strain>
    </source>
</reference>